<dbReference type="PROSITE" id="PS00374">
    <property type="entry name" value="MGMT"/>
    <property type="match status" value="1"/>
</dbReference>
<dbReference type="AlphaFoldDB" id="Q83G62"/>
<dbReference type="GO" id="GO:0003908">
    <property type="term" value="F:methylated-DNA-[protein]-cysteine S-methyltransferase activity"/>
    <property type="evidence" value="ECO:0007669"/>
    <property type="project" value="UniProtKB-EC"/>
</dbReference>
<gene>
    <name evidence="8" type="primary">ogt</name>
    <name evidence="8" type="ordered locus">TWT_465</name>
</gene>
<comment type="catalytic activity">
    <reaction evidence="6">
        <text>a 6-O-methyl-2'-deoxyguanosine in DNA + L-cysteinyl-[protein] = S-methyl-L-cysteinyl-[protein] + a 2'-deoxyguanosine in DNA</text>
        <dbReference type="Rhea" id="RHEA:24000"/>
        <dbReference type="Rhea" id="RHEA-COMP:10131"/>
        <dbReference type="Rhea" id="RHEA-COMP:10132"/>
        <dbReference type="Rhea" id="RHEA-COMP:11367"/>
        <dbReference type="Rhea" id="RHEA-COMP:11368"/>
        <dbReference type="ChEBI" id="CHEBI:29950"/>
        <dbReference type="ChEBI" id="CHEBI:82612"/>
        <dbReference type="ChEBI" id="CHEBI:85445"/>
        <dbReference type="ChEBI" id="CHEBI:85448"/>
        <dbReference type="EC" id="2.1.1.63"/>
    </reaction>
</comment>
<evidence type="ECO:0000256" key="2">
    <source>
        <dbReference type="ARBA" id="ARBA00022603"/>
    </source>
</evidence>
<dbReference type="InterPro" id="IPR036217">
    <property type="entry name" value="MethylDNA_cys_MeTrfase_DNAb"/>
</dbReference>
<dbReference type="CDD" id="cd06445">
    <property type="entry name" value="ATase"/>
    <property type="match status" value="1"/>
</dbReference>
<dbReference type="HOGENOM" id="CLU_000445_52_2_11"/>
<evidence type="ECO:0000256" key="4">
    <source>
        <dbReference type="ARBA" id="ARBA00022763"/>
    </source>
</evidence>
<dbReference type="Proteomes" id="UP000002200">
    <property type="component" value="Chromosome"/>
</dbReference>
<dbReference type="PANTHER" id="PTHR10815:SF13">
    <property type="entry name" value="METHYLATED-DNA--PROTEIN-CYSTEINE METHYLTRANSFERASE"/>
    <property type="match status" value="1"/>
</dbReference>
<protein>
    <submittedName>
        <fullName evidence="8">Methylated-DNA--protein-cysteine methyltransferase</fullName>
        <ecNumber evidence="8">2.1.1.63</ecNumber>
    </submittedName>
</protein>
<keyword evidence="2 8" id="KW-0489">Methyltransferase</keyword>
<dbReference type="InterPro" id="IPR001497">
    <property type="entry name" value="MethylDNA_cys_MeTrfase_AS"/>
</dbReference>
<keyword evidence="5" id="KW-0234">DNA repair</keyword>
<reference evidence="8 9" key="1">
    <citation type="journal article" date="2003" name="Genome Res.">
        <title>Tropheryma whipplei twist: a human pathogenic Actinobacteria with a reduced genome.</title>
        <authorList>
            <person name="Raoult D."/>
            <person name="Ogata H."/>
            <person name="Audic S."/>
            <person name="Robert C."/>
            <person name="Suhre K."/>
            <person name="Drancourt M."/>
            <person name="Claverie J.-M."/>
        </authorList>
    </citation>
    <scope>NUCLEOTIDE SEQUENCE [LARGE SCALE GENOMIC DNA]</scope>
    <source>
        <strain evidence="8 9">Twist</strain>
    </source>
</reference>
<dbReference type="EMBL" id="AE014184">
    <property type="protein sequence ID" value="AAO44562.1"/>
    <property type="molecule type" value="Genomic_DNA"/>
</dbReference>
<dbReference type="InterPro" id="IPR036388">
    <property type="entry name" value="WH-like_DNA-bd_sf"/>
</dbReference>
<evidence type="ECO:0000313" key="8">
    <source>
        <dbReference type="EMBL" id="AAO44562.1"/>
    </source>
</evidence>
<keyword evidence="9" id="KW-1185">Reference proteome</keyword>
<accession>Q83G62</accession>
<dbReference type="PANTHER" id="PTHR10815">
    <property type="entry name" value="METHYLATED-DNA--PROTEIN-CYSTEINE METHYLTRANSFERASE"/>
    <property type="match status" value="1"/>
</dbReference>
<evidence type="ECO:0000256" key="5">
    <source>
        <dbReference type="ARBA" id="ARBA00023204"/>
    </source>
</evidence>
<comment type="catalytic activity">
    <reaction evidence="1">
        <text>a 4-O-methyl-thymidine in DNA + L-cysteinyl-[protein] = a thymidine in DNA + S-methyl-L-cysteinyl-[protein]</text>
        <dbReference type="Rhea" id="RHEA:53428"/>
        <dbReference type="Rhea" id="RHEA-COMP:10131"/>
        <dbReference type="Rhea" id="RHEA-COMP:10132"/>
        <dbReference type="Rhea" id="RHEA-COMP:13555"/>
        <dbReference type="Rhea" id="RHEA-COMP:13556"/>
        <dbReference type="ChEBI" id="CHEBI:29950"/>
        <dbReference type="ChEBI" id="CHEBI:82612"/>
        <dbReference type="ChEBI" id="CHEBI:137386"/>
        <dbReference type="ChEBI" id="CHEBI:137387"/>
        <dbReference type="EC" id="2.1.1.63"/>
    </reaction>
</comment>
<organism evidence="8 9">
    <name type="scientific">Tropheryma whipplei (strain Twist)</name>
    <name type="common">Whipple's bacillus</name>
    <dbReference type="NCBI Taxonomy" id="203267"/>
    <lineage>
        <taxon>Bacteria</taxon>
        <taxon>Bacillati</taxon>
        <taxon>Actinomycetota</taxon>
        <taxon>Actinomycetes</taxon>
        <taxon>Micrococcales</taxon>
        <taxon>Tropherymataceae</taxon>
        <taxon>Tropheryma</taxon>
    </lineage>
</organism>
<evidence type="ECO:0000256" key="6">
    <source>
        <dbReference type="ARBA" id="ARBA00049348"/>
    </source>
</evidence>
<dbReference type="GO" id="GO:0032259">
    <property type="term" value="P:methylation"/>
    <property type="evidence" value="ECO:0007669"/>
    <property type="project" value="UniProtKB-KW"/>
</dbReference>
<feature type="domain" description="Methylated-DNA-[protein]-cysteine S-methyltransferase DNA binding" evidence="7">
    <location>
        <begin position="104"/>
        <end position="181"/>
    </location>
</feature>
<dbReference type="OrthoDB" id="9802228at2"/>
<dbReference type="Gene3D" id="1.10.10.10">
    <property type="entry name" value="Winged helix-like DNA-binding domain superfamily/Winged helix DNA-binding domain"/>
    <property type="match status" value="1"/>
</dbReference>
<dbReference type="SUPFAM" id="SSF46767">
    <property type="entry name" value="Methylated DNA-protein cysteine methyltransferase, C-terminal domain"/>
    <property type="match status" value="1"/>
</dbReference>
<dbReference type="EC" id="2.1.1.63" evidence="8"/>
<keyword evidence="3 8" id="KW-0808">Transferase</keyword>
<dbReference type="NCBIfam" id="TIGR00589">
    <property type="entry name" value="ogt"/>
    <property type="match status" value="1"/>
</dbReference>
<name>Q83G62_TROWT</name>
<dbReference type="Pfam" id="PF01035">
    <property type="entry name" value="DNA_binding_1"/>
    <property type="match status" value="1"/>
</dbReference>
<dbReference type="GO" id="GO:0006281">
    <property type="term" value="P:DNA repair"/>
    <property type="evidence" value="ECO:0007669"/>
    <property type="project" value="UniProtKB-KW"/>
</dbReference>
<sequence length="184" mass="20251">MSSVEFAVRMRACAFRVKVYSSQTHIIRVKIFRYASVIDDAHKNTRYKTRSLSEGSCDCHASNKNSSLTTDLTAEARREILAYFSGTLKTFSVPISLEKASAKQADVLNMLLKIPYGGCVSYGEIASKVNSSPRAVGAYCAKNPLPFFVPCHRVIRSNGEVGGYCGSSNNLIKHSLIEIEQKNS</sequence>
<keyword evidence="4" id="KW-0227">DNA damage</keyword>
<proteinExistence type="predicted"/>
<dbReference type="KEGG" id="twh:TWT_465"/>
<dbReference type="eggNOG" id="COG0350">
    <property type="taxonomic scope" value="Bacteria"/>
</dbReference>
<evidence type="ECO:0000313" key="9">
    <source>
        <dbReference type="Proteomes" id="UP000002200"/>
    </source>
</evidence>
<evidence type="ECO:0000259" key="7">
    <source>
        <dbReference type="Pfam" id="PF01035"/>
    </source>
</evidence>
<evidence type="ECO:0000256" key="1">
    <source>
        <dbReference type="ARBA" id="ARBA00001286"/>
    </source>
</evidence>
<dbReference type="InterPro" id="IPR014048">
    <property type="entry name" value="MethylDNA_cys_MeTrfase_DNA-bd"/>
</dbReference>
<dbReference type="STRING" id="203267.TWT_465"/>
<evidence type="ECO:0000256" key="3">
    <source>
        <dbReference type="ARBA" id="ARBA00022679"/>
    </source>
</evidence>